<dbReference type="InterPro" id="IPR001810">
    <property type="entry name" value="F-box_dom"/>
</dbReference>
<dbReference type="PANTHER" id="PTHR34145">
    <property type="entry name" value="OS02G0105600 PROTEIN"/>
    <property type="match status" value="1"/>
</dbReference>
<organism evidence="1 2">
    <name type="scientific">Aedes aegypti</name>
    <name type="common">Yellowfever mosquito</name>
    <name type="synonym">Culex aegypti</name>
    <dbReference type="NCBI Taxonomy" id="7159"/>
    <lineage>
        <taxon>Eukaryota</taxon>
        <taxon>Metazoa</taxon>
        <taxon>Ecdysozoa</taxon>
        <taxon>Arthropoda</taxon>
        <taxon>Hexapoda</taxon>
        <taxon>Insecta</taxon>
        <taxon>Pterygota</taxon>
        <taxon>Neoptera</taxon>
        <taxon>Endopterygota</taxon>
        <taxon>Diptera</taxon>
        <taxon>Nematocera</taxon>
        <taxon>Culicoidea</taxon>
        <taxon>Culicidae</taxon>
        <taxon>Culicinae</taxon>
        <taxon>Aedini</taxon>
        <taxon>Aedes</taxon>
        <taxon>Stegomyia</taxon>
    </lineage>
</organism>
<dbReference type="InParanoid" id="A0A6I8U668"/>
<evidence type="ECO:0000313" key="2">
    <source>
        <dbReference type="Proteomes" id="UP000008820"/>
    </source>
</evidence>
<dbReference type="CDD" id="cd09917">
    <property type="entry name" value="F-box_SF"/>
    <property type="match status" value="1"/>
</dbReference>
<accession>A0A6I8U668</accession>
<protein>
    <submittedName>
        <fullName evidence="1">Uncharacterized protein</fullName>
    </submittedName>
</protein>
<name>A0A6I8U668_AEDAE</name>
<dbReference type="SUPFAM" id="SSF52058">
    <property type="entry name" value="L domain-like"/>
    <property type="match status" value="1"/>
</dbReference>
<dbReference type="InterPro" id="IPR036047">
    <property type="entry name" value="F-box-like_dom_sf"/>
</dbReference>
<dbReference type="AlphaFoldDB" id="A0A6I8U668"/>
<evidence type="ECO:0000313" key="1">
    <source>
        <dbReference type="EnsemblMetazoa" id="AAEL024939-PA"/>
    </source>
</evidence>
<gene>
    <name evidence="1" type="primary">110677082</name>
</gene>
<dbReference type="Pfam" id="PF12937">
    <property type="entry name" value="F-box-like"/>
    <property type="match status" value="1"/>
</dbReference>
<dbReference type="SUPFAM" id="SSF81383">
    <property type="entry name" value="F-box domain"/>
    <property type="match status" value="1"/>
</dbReference>
<reference evidence="1 2" key="1">
    <citation type="submission" date="2017-06" db="EMBL/GenBank/DDBJ databases">
        <title>Aedes aegypti genome working group (AGWG) sequencing and assembly.</title>
        <authorList>
            <consortium name="Aedes aegypti Genome Working Group (AGWG)"/>
            <person name="Matthews B.J."/>
        </authorList>
    </citation>
    <scope>NUCLEOTIDE SEQUENCE [LARGE SCALE GENOMIC DNA]</scope>
    <source>
        <strain evidence="1 2">LVP_AGWG</strain>
    </source>
</reference>
<dbReference type="OrthoDB" id="7763347at2759"/>
<dbReference type="PROSITE" id="PS50181">
    <property type="entry name" value="FBOX"/>
    <property type="match status" value="1"/>
</dbReference>
<dbReference type="InterPro" id="IPR032675">
    <property type="entry name" value="LRR_dom_sf"/>
</dbReference>
<dbReference type="InterPro" id="IPR053772">
    <property type="entry name" value="At1g61320/At1g61330-like"/>
</dbReference>
<keyword evidence="2" id="KW-1185">Reference proteome</keyword>
<dbReference type="Gene3D" id="1.20.1280.50">
    <property type="match status" value="1"/>
</dbReference>
<dbReference type="EnsemblMetazoa" id="AAEL024939-RA">
    <property type="protein sequence ID" value="AAEL024939-PA"/>
    <property type="gene ID" value="AAEL024939"/>
</dbReference>
<dbReference type="SMART" id="SM00256">
    <property type="entry name" value="FBOX"/>
    <property type="match status" value="1"/>
</dbReference>
<dbReference type="Proteomes" id="UP000008820">
    <property type="component" value="Chromosome 2"/>
</dbReference>
<dbReference type="Gene3D" id="3.80.10.10">
    <property type="entry name" value="Ribonuclease Inhibitor"/>
    <property type="match status" value="1"/>
</dbReference>
<sequence>MSISSLPVELLQQIFSHLSYHDLQQTSLVCHRWHKASEKFIVCKVMFNATQSSVESDESEGQCRIDSANTIRNSIRNYRAIYLNGFTTVENWQQLQPIVAECVRRFPTICELYLKEFRCQDLHCMYTSYRDWMTQCGSIQVSLRSCHRSNTEMESEEQVEWFLTLPNLKCLFWRECEYDPLRTVTIDAPNLESIYLKGSKGSFPGEVRLRCPRLKQVNCKPQESEFPQMFVTGLESVETLQLILDNRADLGFLKELHRLKELQITFLCKMKSLDELVEMCAGLPIRTLDVRSSIEGSSLDLQELFENLADLKSLKLHRIDFFAEHDIVAKELEELNLQSVEYCDDITLNVPKLQHLTLDLDVLDKINFVNTTSLSELCLFWPSEDLGKSLDNTVYSFLDAHGAVTSLILINDYCSRKGNILDKSSNVRALLNLRKLELRWFTVTVDFFRAIAESELLQNLTLIGCTIDCTGLADEEHVRLASVEQMVTEQQCSLINSKRTDFPLLTGRSIDDL</sequence>
<proteinExistence type="predicted"/>
<reference evidence="1" key="2">
    <citation type="submission" date="2020-05" db="UniProtKB">
        <authorList>
            <consortium name="EnsemblMetazoa"/>
        </authorList>
    </citation>
    <scope>IDENTIFICATION</scope>
    <source>
        <strain evidence="1">LVP_AGWG</strain>
    </source>
</reference>